<gene>
    <name evidence="1" type="ORF">P9847_11560</name>
</gene>
<comment type="caution">
    <text evidence="1">The sequence shown here is derived from an EMBL/GenBank/DDBJ whole genome shotgun (WGS) entry which is preliminary data.</text>
</comment>
<dbReference type="Pfam" id="PF10076">
    <property type="entry name" value="Phage_Mu_Gp48"/>
    <property type="match status" value="1"/>
</dbReference>
<proteinExistence type="predicted"/>
<dbReference type="Proteomes" id="UP001343257">
    <property type="component" value="Unassembled WGS sequence"/>
</dbReference>
<protein>
    <submittedName>
        <fullName evidence="1">DUF2313 domain-containing protein</fullName>
    </submittedName>
</protein>
<dbReference type="RefSeq" id="WP_328277938.1">
    <property type="nucleotide sequence ID" value="NZ_JARTLD010000028.1"/>
</dbReference>
<sequence>MDNQKELVGSLHKIVREDPFIGALTGSIGLSLDNFDAKMNDLLAQLNIDTATWGLKIYEKELGLKTDISKPLEDRRSVIKSKIRGTGKIGALQIKIVADAYSNGNVEVSFDKAIVIKFNGFYGVPKNLDDLKNAVREIAPAHLVIRYDFKYLLIRDINNVMTFDQLKQVPFSKLAFRRTGGA</sequence>
<evidence type="ECO:0000313" key="2">
    <source>
        <dbReference type="Proteomes" id="UP001343257"/>
    </source>
</evidence>
<dbReference type="EMBL" id="JARTLD010000028">
    <property type="protein sequence ID" value="MED5017939.1"/>
    <property type="molecule type" value="Genomic_DNA"/>
</dbReference>
<name>A0ABU6PST5_9BACL</name>
<keyword evidence="2" id="KW-1185">Reference proteome</keyword>
<dbReference type="InterPro" id="IPR018755">
    <property type="entry name" value="Phage_Mu_Gp48"/>
</dbReference>
<accession>A0ABU6PST5</accession>
<organism evidence="1 2">
    <name type="scientific">Paenibacillus chibensis</name>
    <dbReference type="NCBI Taxonomy" id="59846"/>
    <lineage>
        <taxon>Bacteria</taxon>
        <taxon>Bacillati</taxon>
        <taxon>Bacillota</taxon>
        <taxon>Bacilli</taxon>
        <taxon>Bacillales</taxon>
        <taxon>Paenibacillaceae</taxon>
        <taxon>Paenibacillus</taxon>
    </lineage>
</organism>
<reference evidence="1 2" key="1">
    <citation type="submission" date="2023-03" db="EMBL/GenBank/DDBJ databases">
        <title>Bacillus Genome Sequencing.</title>
        <authorList>
            <person name="Dunlap C."/>
        </authorList>
    </citation>
    <scope>NUCLEOTIDE SEQUENCE [LARGE SCALE GENOMIC DNA]</scope>
    <source>
        <strain evidence="1 2">NRS-52</strain>
    </source>
</reference>
<evidence type="ECO:0000313" key="1">
    <source>
        <dbReference type="EMBL" id="MED5017939.1"/>
    </source>
</evidence>